<gene>
    <name evidence="2" type="ORF">Mal33_24690</name>
</gene>
<proteinExistence type="predicted"/>
<keyword evidence="1" id="KW-0812">Transmembrane</keyword>
<protein>
    <submittedName>
        <fullName evidence="2">Uncharacterized protein</fullName>
    </submittedName>
</protein>
<accession>A0A518ITR4</accession>
<keyword evidence="1" id="KW-1133">Transmembrane helix</keyword>
<evidence type="ECO:0000313" key="2">
    <source>
        <dbReference type="EMBL" id="QDV56479.1"/>
    </source>
</evidence>
<feature type="transmembrane region" description="Helical" evidence="1">
    <location>
        <begin position="26"/>
        <end position="44"/>
    </location>
</feature>
<evidence type="ECO:0000256" key="1">
    <source>
        <dbReference type="SAM" id="Phobius"/>
    </source>
</evidence>
<dbReference type="Proteomes" id="UP000316770">
    <property type="component" value="Chromosome"/>
</dbReference>
<organism evidence="2 3">
    <name type="scientific">Rosistilla oblonga</name>
    <dbReference type="NCBI Taxonomy" id="2527990"/>
    <lineage>
        <taxon>Bacteria</taxon>
        <taxon>Pseudomonadati</taxon>
        <taxon>Planctomycetota</taxon>
        <taxon>Planctomycetia</taxon>
        <taxon>Pirellulales</taxon>
        <taxon>Pirellulaceae</taxon>
        <taxon>Rosistilla</taxon>
    </lineage>
</organism>
<dbReference type="EMBL" id="CP036318">
    <property type="protein sequence ID" value="QDV56479.1"/>
    <property type="molecule type" value="Genomic_DNA"/>
</dbReference>
<name>A0A518ITR4_9BACT</name>
<dbReference type="AlphaFoldDB" id="A0A518ITR4"/>
<reference evidence="2 3" key="1">
    <citation type="submission" date="2019-02" db="EMBL/GenBank/DDBJ databases">
        <title>Deep-cultivation of Planctomycetes and their phenomic and genomic characterization uncovers novel biology.</title>
        <authorList>
            <person name="Wiegand S."/>
            <person name="Jogler M."/>
            <person name="Boedeker C."/>
            <person name="Pinto D."/>
            <person name="Vollmers J."/>
            <person name="Rivas-Marin E."/>
            <person name="Kohn T."/>
            <person name="Peeters S.H."/>
            <person name="Heuer A."/>
            <person name="Rast P."/>
            <person name="Oberbeckmann S."/>
            <person name="Bunk B."/>
            <person name="Jeske O."/>
            <person name="Meyerdierks A."/>
            <person name="Storesund J.E."/>
            <person name="Kallscheuer N."/>
            <person name="Luecker S."/>
            <person name="Lage O.M."/>
            <person name="Pohl T."/>
            <person name="Merkel B.J."/>
            <person name="Hornburger P."/>
            <person name="Mueller R.-W."/>
            <person name="Bruemmer F."/>
            <person name="Labrenz M."/>
            <person name="Spormann A.M."/>
            <person name="Op den Camp H."/>
            <person name="Overmann J."/>
            <person name="Amann R."/>
            <person name="Jetten M.S.M."/>
            <person name="Mascher T."/>
            <person name="Medema M.H."/>
            <person name="Devos D.P."/>
            <person name="Kaster A.-K."/>
            <person name="Ovreas L."/>
            <person name="Rohde M."/>
            <person name="Galperin M.Y."/>
            <person name="Jogler C."/>
        </authorList>
    </citation>
    <scope>NUCLEOTIDE SEQUENCE [LARGE SCALE GENOMIC DNA]</scope>
    <source>
        <strain evidence="2 3">Mal33</strain>
    </source>
</reference>
<evidence type="ECO:0000313" key="3">
    <source>
        <dbReference type="Proteomes" id="UP000316770"/>
    </source>
</evidence>
<keyword evidence="3" id="KW-1185">Reference proteome</keyword>
<sequence length="46" mass="4842">MSRGLNVVILAMQSGFLVFGLNESHLSMTAVAAFGVGFSLSVLVRN</sequence>
<keyword evidence="1" id="KW-0472">Membrane</keyword>